<reference evidence="1" key="1">
    <citation type="journal article" date="2017" name="Proc. Natl. Acad. Sci. U.S.A.">
        <title>Comparative genomics uncovers the prolific and distinctive metabolic potential of the cyanobacterial genus Moorea.</title>
        <authorList>
            <person name="Leao T."/>
            <person name="Castelao G."/>
            <person name="Korobeynikov A."/>
            <person name="Monroe E.A."/>
            <person name="Podell S."/>
            <person name="Glukhov E."/>
            <person name="Allen E.E."/>
            <person name="Gerwick W.H."/>
            <person name="Gerwick L."/>
        </authorList>
    </citation>
    <scope>NUCLEOTIDE SEQUENCE</scope>
    <source>
        <strain evidence="1">JHB</strain>
    </source>
</reference>
<dbReference type="Proteomes" id="UP000176944">
    <property type="component" value="Chromosome"/>
</dbReference>
<gene>
    <name evidence="1" type="ORF">BJP36_17300</name>
</gene>
<accession>A0A1D9GAR4</accession>
<sequence>MNSSVVINGLFDILEKIEKCPGMYIDRSSVTDLFMFLVGYEYARSEMDIDLTEAEAKFYDEFQPWLQEKLGVNSVTSWAKLIMLSCHDEKVGFESFFRLLAEFKQNHGLLATESSHGLVRQ</sequence>
<proteinExistence type="predicted"/>
<organism evidence="1">
    <name type="scientific">Moorena producens (strain JHB)</name>
    <dbReference type="NCBI Taxonomy" id="1454205"/>
    <lineage>
        <taxon>Bacteria</taxon>
        <taxon>Bacillati</taxon>
        <taxon>Cyanobacteriota</taxon>
        <taxon>Cyanophyceae</taxon>
        <taxon>Coleofasciculales</taxon>
        <taxon>Coleofasciculaceae</taxon>
        <taxon>Moorena</taxon>
    </lineage>
</organism>
<dbReference type="AlphaFoldDB" id="A0A1D9GAR4"/>
<name>A0A1D9GAR4_MOOP1</name>
<protein>
    <submittedName>
        <fullName evidence="1">Uncharacterized protein</fullName>
    </submittedName>
</protein>
<reference evidence="1" key="2">
    <citation type="submission" date="2022-10" db="EMBL/GenBank/DDBJ databases">
        <authorList>
            <person name="Ngo T.-E."/>
        </authorList>
    </citation>
    <scope>NUCLEOTIDE SEQUENCE</scope>
    <source>
        <strain evidence="1">JHB</strain>
    </source>
</reference>
<evidence type="ECO:0000313" key="1">
    <source>
        <dbReference type="EMBL" id="AOY84729.2"/>
    </source>
</evidence>
<dbReference type="EMBL" id="CP017708">
    <property type="protein sequence ID" value="AOY84729.2"/>
    <property type="molecule type" value="Genomic_DNA"/>
</dbReference>